<evidence type="ECO:0000313" key="3">
    <source>
        <dbReference type="Proteomes" id="UP000616595"/>
    </source>
</evidence>
<dbReference type="EMBL" id="WJBD01000001">
    <property type="protein sequence ID" value="MBC3887082.1"/>
    <property type="molecule type" value="Genomic_DNA"/>
</dbReference>
<dbReference type="OrthoDB" id="1826932at2"/>
<dbReference type="InterPro" id="IPR024264">
    <property type="entry name" value="DUF3786"/>
</dbReference>
<feature type="domain" description="DUF3786" evidence="1">
    <location>
        <begin position="23"/>
        <end position="199"/>
    </location>
</feature>
<keyword evidence="3" id="KW-1185">Reference proteome</keyword>
<reference evidence="2" key="1">
    <citation type="submission" date="2019-10" db="EMBL/GenBank/DDBJ databases">
        <authorList>
            <person name="Ross D.E."/>
            <person name="Gulliver D."/>
        </authorList>
    </citation>
    <scope>NUCLEOTIDE SEQUENCE</scope>
    <source>
        <strain evidence="2">DER-2019</strain>
    </source>
</reference>
<sequence>MDMQKDNYKNVCEYWRLKTLETDFRERYVALGLPGYNDNNLPITYFGVDYEINRSDAKIHNIEKPEEELDFCTQSAIYHLFHFSKEAPRNSNNFIPLHELRGAAPFSPAFKKSTLNPFAKTFEGKTLQLIETGEKLGFERLSNSDAGFQAMAFTCMPIQFLFWDGDDELPAQATILFDEKITDFTHEETVIGIGSDLVNRLIDAAGLKRLA</sequence>
<evidence type="ECO:0000313" key="2">
    <source>
        <dbReference type="EMBL" id="MBC3887082.1"/>
    </source>
</evidence>
<reference evidence="2" key="2">
    <citation type="submission" date="2020-10" db="EMBL/GenBank/DDBJ databases">
        <title>Comparative genomics of the Acetobacterium genus.</title>
        <authorList>
            <person name="Marshall C."/>
            <person name="May H."/>
            <person name="Norman S."/>
        </authorList>
    </citation>
    <scope>NUCLEOTIDE SEQUENCE</scope>
    <source>
        <strain evidence="2">DER-2019</strain>
    </source>
</reference>
<protein>
    <submittedName>
        <fullName evidence="2">DUF3786 domain-containing protein</fullName>
    </submittedName>
</protein>
<organism evidence="2 3">
    <name type="scientific">Acetobacterium paludosum</name>
    <dbReference type="NCBI Taxonomy" id="52693"/>
    <lineage>
        <taxon>Bacteria</taxon>
        <taxon>Bacillati</taxon>
        <taxon>Bacillota</taxon>
        <taxon>Clostridia</taxon>
        <taxon>Eubacteriales</taxon>
        <taxon>Eubacteriaceae</taxon>
        <taxon>Acetobacterium</taxon>
    </lineage>
</organism>
<dbReference type="Pfam" id="PF12654">
    <property type="entry name" value="DUF3786"/>
    <property type="match status" value="1"/>
</dbReference>
<accession>A0A923HTU2</accession>
<gene>
    <name evidence="2" type="ORF">GH810_01975</name>
</gene>
<name>A0A923HTU2_9FIRM</name>
<evidence type="ECO:0000259" key="1">
    <source>
        <dbReference type="Pfam" id="PF12654"/>
    </source>
</evidence>
<proteinExistence type="predicted"/>
<dbReference type="Proteomes" id="UP000616595">
    <property type="component" value="Unassembled WGS sequence"/>
</dbReference>
<comment type="caution">
    <text evidence="2">The sequence shown here is derived from an EMBL/GenBank/DDBJ whole genome shotgun (WGS) entry which is preliminary data.</text>
</comment>
<dbReference type="AlphaFoldDB" id="A0A923HTU2"/>